<keyword evidence="2" id="KW-0472">Membrane</keyword>
<name>A0A2A4JRI2_HELVI</name>
<feature type="region of interest" description="Disordered" evidence="4">
    <location>
        <begin position="1531"/>
        <end position="1609"/>
    </location>
</feature>
<feature type="compositionally biased region" description="Low complexity" evidence="4">
    <location>
        <begin position="1533"/>
        <end position="1545"/>
    </location>
</feature>
<reference evidence="6" key="1">
    <citation type="submission" date="2017-09" db="EMBL/GenBank/DDBJ databases">
        <title>Contemporary evolution of a Lepidopteran species, Heliothis virescens, in response to modern agricultural practices.</title>
        <authorList>
            <person name="Fritz M.L."/>
            <person name="Deyonke A.M."/>
            <person name="Papanicolaou A."/>
            <person name="Micinski S."/>
            <person name="Westbrook J."/>
            <person name="Gould F."/>
        </authorList>
    </citation>
    <scope>NUCLEOTIDE SEQUENCE [LARGE SCALE GENOMIC DNA]</scope>
    <source>
        <strain evidence="6">HvINT-</strain>
        <tissue evidence="6">Whole body</tissue>
    </source>
</reference>
<dbReference type="GO" id="GO:0034066">
    <property type="term" value="C:Ric1-Rgp1 guanyl-nucleotide exchange factor complex"/>
    <property type="evidence" value="ECO:0007669"/>
    <property type="project" value="InterPro"/>
</dbReference>
<dbReference type="EMBL" id="NWSH01000823">
    <property type="protein sequence ID" value="PCG74022.1"/>
    <property type="molecule type" value="Genomic_DNA"/>
</dbReference>
<dbReference type="InterPro" id="IPR009771">
    <property type="entry name" value="RIC1_C"/>
</dbReference>
<dbReference type="GO" id="GO:0000139">
    <property type="term" value="C:Golgi membrane"/>
    <property type="evidence" value="ECO:0007669"/>
    <property type="project" value="TreeGrafter"/>
</dbReference>
<dbReference type="GO" id="GO:0005829">
    <property type="term" value="C:cytosol"/>
    <property type="evidence" value="ECO:0007669"/>
    <property type="project" value="TreeGrafter"/>
</dbReference>
<dbReference type="InterPro" id="IPR040096">
    <property type="entry name" value="Ric1"/>
</dbReference>
<feature type="region of interest" description="Disordered" evidence="4">
    <location>
        <begin position="1203"/>
        <end position="1253"/>
    </location>
</feature>
<evidence type="ECO:0000256" key="1">
    <source>
        <dbReference type="ARBA" id="ARBA00004370"/>
    </source>
</evidence>
<feature type="compositionally biased region" description="Pro residues" evidence="4">
    <location>
        <begin position="1215"/>
        <end position="1233"/>
    </location>
</feature>
<sequence>MYFPIGWPKVLKNLGADNQIIKQIVSNRDKILFASLSDDCLAVWFCKPTVPIVYHKRSTESLQRLGVNVGVEWKPDSSMICISTSEGHLILYNVEAHSEQTAYQQYDPPTASLRRDSAELFVKEVIPSLKITLLKEVLVWDGQITRMCCISGTEILVCTTRAHLLRYRWDGTQNRDYCLDLGRIPFSINQQVSKAEPILEDNTHVNDIEYSPLVCGFGITLNDGRAAYLTAPNLKFDPNPTVPIVYHKRSTESLQRLGVNVGVEWKPDSSMICISTSEGHLILYNVEAHSEQTAYQQYDPPTASLRRDSAELFVKEVIPSLKITLLKEVLVWDGQITRMCCISGTEILVCTTRAHLLRYRWDGTQNRDYCLDLGRIPFSINQQVSKAEPILEDNTHVNDIEYSPLVCGFGITLNDGRAAYLTAPNLKFDPNAVQGIWAPGIDDATCARVNHKFRLIAIGRKNSQVDVFTIDEATGGLELSHTMVLSSKDFPGDPGPVKCMRWTADGRAVGVSWERGGVSVWSTFGALLMCSLAWDYGLNQDLAKCNPLVVSSLEWATEGYQLWMVKVESDTSTNIIQLDFVKSPLSVNPCMSNQRHLYLQADDKLYVNLEDNLTKRTKISIIDSSSELYQAENGLPDQPNLEYESSTNYREFVDDNECRKQWIVLPLPATYIATNWPLRYSAIDEAGVNVCVSGRTGLAHYNCVSRRWKLFGNEAQEKDFVVAGGMLWWRDYIVIGCYSILDGHDEIRFYPREAKLDNKFAKIVRVQSQVFVLDILDDQLVVFGADALVTIYELNCLDNAGNIEMRCVQAVDVSALSHPACVASASLCRLQDPPRHRSSTVCLPVQRQPDSLVINASGKLMMVQREEYDVDEDNNPAYSCLPATVLASCVESVWSCGSVSGSQTQLSRALWLWCGALGARVWLPLLPRDATRHPDSGRHTFMAKRIMLPFHLNIYPLTILFDDAILLGAENDTTLYASDSNSVFSLPFCVVNRTSQVYLHQILRQLLRRNLGYHAWEIARSCSQLAYFPHSLELLLHEVLEEEATSKEPIPDAQLPSIIEFVHEFPVYLQTVVQCARKTEIALWAYLFSAAGKPKELFQECLHRKMLDTAASYLIILQNLESSAVSRQLATQLLDTALQQERWDLARDLVRFLRAIDPNDVDSPRNSVNVQAKYGQVVQSQTVSPNAEDLSVILGSMQLAGGRGRSFSTTVSPREPSPPAHAPPPPAPPPHAPPARATAAVKRKKSVPARADRDSYSGTAEEFFIDMMIQRHARLLLSTARLYALGKMAAALDLHLVAWLAGERERAARVDSAVLCVKRLHEDFAWPYPVVNDAEQYLQRKGSTVTSSYTPSAESDSLCGDSGYMSLPLRAALPLMTGAVPVSPGPVSSAGEGSVAEGGGVAWAGEALGAGEERRYAALMERLHHHQAERGSHTAHVQLRYYLQLMTEASCVEWAVVVAVVLRDALAVLRTTNAARGNDVSLDAVRRLRRALQDICAWTDAECLGYKPFMMAISNQIPFLTSIINSRERRISMSKTRVRTSSTSSLGAEIKPKPQTQEAKLPPPQKAEVSKQAGRKESAGAEAPPSVAVSPPRPPAPARDDVSTGCVLM</sequence>
<evidence type="ECO:0000259" key="5">
    <source>
        <dbReference type="Pfam" id="PF07064"/>
    </source>
</evidence>
<protein>
    <recommendedName>
        <fullName evidence="3">Protein RIC1 homolog</fullName>
    </recommendedName>
</protein>
<evidence type="ECO:0000313" key="6">
    <source>
        <dbReference type="EMBL" id="PCG74022.1"/>
    </source>
</evidence>
<gene>
    <name evidence="6" type="ORF">B5V51_13980</name>
</gene>
<accession>A0A2A4JRI2</accession>
<comment type="subcellular location">
    <subcellularLocation>
        <location evidence="1">Membrane</location>
    </subcellularLocation>
</comment>
<evidence type="ECO:0000256" key="4">
    <source>
        <dbReference type="SAM" id="MobiDB-lite"/>
    </source>
</evidence>
<dbReference type="SUPFAM" id="SSF69322">
    <property type="entry name" value="Tricorn protease domain 2"/>
    <property type="match status" value="1"/>
</dbReference>
<evidence type="ECO:0000256" key="3">
    <source>
        <dbReference type="ARBA" id="ARBA00029879"/>
    </source>
</evidence>
<dbReference type="InterPro" id="IPR036322">
    <property type="entry name" value="WD40_repeat_dom_sf"/>
</dbReference>
<dbReference type="PANTHER" id="PTHR22746">
    <property type="entry name" value="RAB6A-GEF COMPLEX PARTNER PROTEIN 1"/>
    <property type="match status" value="1"/>
</dbReference>
<dbReference type="PANTHER" id="PTHR22746:SF10">
    <property type="entry name" value="GUANINE NUCLEOTIDE EXCHANGE FACTOR SUBUNIT RIC1"/>
    <property type="match status" value="1"/>
</dbReference>
<evidence type="ECO:0000256" key="2">
    <source>
        <dbReference type="ARBA" id="ARBA00023136"/>
    </source>
</evidence>
<dbReference type="Pfam" id="PF25440">
    <property type="entry name" value="Beta-prop_RIC1_2nd"/>
    <property type="match status" value="1"/>
</dbReference>
<feature type="domain" description="RIC1 C-terminal alpha solenoid region" evidence="5">
    <location>
        <begin position="1000"/>
        <end position="1166"/>
    </location>
</feature>
<dbReference type="STRING" id="7102.A0A2A4JRI2"/>
<dbReference type="GO" id="GO:0006886">
    <property type="term" value="P:intracellular protein transport"/>
    <property type="evidence" value="ECO:0007669"/>
    <property type="project" value="InterPro"/>
</dbReference>
<proteinExistence type="predicted"/>
<dbReference type="Pfam" id="PF07064">
    <property type="entry name" value="RIC1"/>
    <property type="match status" value="1"/>
</dbReference>
<organism evidence="6">
    <name type="scientific">Heliothis virescens</name>
    <name type="common">Tobacco budworm moth</name>
    <dbReference type="NCBI Taxonomy" id="7102"/>
    <lineage>
        <taxon>Eukaryota</taxon>
        <taxon>Metazoa</taxon>
        <taxon>Ecdysozoa</taxon>
        <taxon>Arthropoda</taxon>
        <taxon>Hexapoda</taxon>
        <taxon>Insecta</taxon>
        <taxon>Pterygota</taxon>
        <taxon>Neoptera</taxon>
        <taxon>Endopterygota</taxon>
        <taxon>Lepidoptera</taxon>
        <taxon>Glossata</taxon>
        <taxon>Ditrysia</taxon>
        <taxon>Noctuoidea</taxon>
        <taxon>Noctuidae</taxon>
        <taxon>Heliothinae</taxon>
        <taxon>Heliothis</taxon>
    </lineage>
</organism>
<dbReference type="GO" id="GO:0042147">
    <property type="term" value="P:retrograde transport, endosome to Golgi"/>
    <property type="evidence" value="ECO:0007669"/>
    <property type="project" value="TreeGrafter"/>
</dbReference>
<comment type="caution">
    <text evidence="6">The sequence shown here is derived from an EMBL/GenBank/DDBJ whole genome shotgun (WGS) entry which is preliminary data.</text>
</comment>
<dbReference type="SUPFAM" id="SSF50978">
    <property type="entry name" value="WD40 repeat-like"/>
    <property type="match status" value="1"/>
</dbReference>